<proteinExistence type="predicted"/>
<feature type="domain" description="Cytochrome c" evidence="6">
    <location>
        <begin position="57"/>
        <end position="153"/>
    </location>
</feature>
<evidence type="ECO:0000256" key="4">
    <source>
        <dbReference type="PROSITE-ProRule" id="PRU00433"/>
    </source>
</evidence>
<dbReference type="InterPro" id="IPR036909">
    <property type="entry name" value="Cyt_c-like_dom_sf"/>
</dbReference>
<dbReference type="Gene3D" id="1.10.760.10">
    <property type="entry name" value="Cytochrome c-like domain"/>
    <property type="match status" value="1"/>
</dbReference>
<keyword evidence="3 4" id="KW-0408">Iron</keyword>
<dbReference type="NCBIfam" id="TIGR04494">
    <property type="entry name" value="c550_PedF"/>
    <property type="match status" value="1"/>
</dbReference>
<feature type="chain" id="PRO_5030965591" evidence="5">
    <location>
        <begin position="26"/>
        <end position="158"/>
    </location>
</feature>
<keyword evidence="5" id="KW-0732">Signal</keyword>
<dbReference type="GO" id="GO:0009055">
    <property type="term" value="F:electron transfer activity"/>
    <property type="evidence" value="ECO:0007669"/>
    <property type="project" value="InterPro"/>
</dbReference>
<dbReference type="Proteomes" id="UP000518288">
    <property type="component" value="Unassembled WGS sequence"/>
</dbReference>
<evidence type="ECO:0000256" key="5">
    <source>
        <dbReference type="SAM" id="SignalP"/>
    </source>
</evidence>
<evidence type="ECO:0000256" key="2">
    <source>
        <dbReference type="ARBA" id="ARBA00022723"/>
    </source>
</evidence>
<organism evidence="7 8">
    <name type="scientific">Sphaerotilus montanus</name>
    <dbReference type="NCBI Taxonomy" id="522889"/>
    <lineage>
        <taxon>Bacteria</taxon>
        <taxon>Pseudomonadati</taxon>
        <taxon>Pseudomonadota</taxon>
        <taxon>Betaproteobacteria</taxon>
        <taxon>Burkholderiales</taxon>
        <taxon>Sphaerotilaceae</taxon>
        <taxon>Sphaerotilus</taxon>
    </lineage>
</organism>
<dbReference type="SUPFAM" id="SSF46626">
    <property type="entry name" value="Cytochrome c"/>
    <property type="match status" value="1"/>
</dbReference>
<dbReference type="RefSeq" id="WP_179635732.1">
    <property type="nucleotide sequence ID" value="NZ_JACCFH010000001.1"/>
</dbReference>
<evidence type="ECO:0000259" key="6">
    <source>
        <dbReference type="PROSITE" id="PS51007"/>
    </source>
</evidence>
<protein>
    <submittedName>
        <fullName evidence="7">Cytochrome c-550 PedF</fullName>
    </submittedName>
</protein>
<comment type="caution">
    <text evidence="7">The sequence shown here is derived from an EMBL/GenBank/DDBJ whole genome shotgun (WGS) entry which is preliminary data.</text>
</comment>
<accession>A0A7Y9R2V2</accession>
<evidence type="ECO:0000313" key="8">
    <source>
        <dbReference type="Proteomes" id="UP000518288"/>
    </source>
</evidence>
<feature type="signal peptide" evidence="5">
    <location>
        <begin position="1"/>
        <end position="25"/>
    </location>
</feature>
<dbReference type="AlphaFoldDB" id="A0A7Y9R2V2"/>
<name>A0A7Y9R2V2_9BURK</name>
<sequence>MARGNLFRAAILAAFCAVAGGPAMAHGDVTPQAVDTSSLPQLGADWRAENPYRKNDKAIAIGSSAYNQNCARCHGLEAISGGIAPDLRKLDNECSSVKDEKKRNACVKEMDDYFLTSVRRGKVRNGAVYMPPFEGMVSQEAMWAIKAYLETRREKPLP</sequence>
<gene>
    <name evidence="7" type="ORF">BDD16_004177</name>
</gene>
<evidence type="ECO:0000313" key="7">
    <source>
        <dbReference type="EMBL" id="NYG35191.1"/>
    </source>
</evidence>
<dbReference type="InterPro" id="IPR009056">
    <property type="entry name" value="Cyt_c-like_dom"/>
</dbReference>
<dbReference type="Pfam" id="PF13442">
    <property type="entry name" value="Cytochrome_CBB3"/>
    <property type="match status" value="1"/>
</dbReference>
<evidence type="ECO:0000256" key="1">
    <source>
        <dbReference type="ARBA" id="ARBA00022617"/>
    </source>
</evidence>
<keyword evidence="2 4" id="KW-0479">Metal-binding</keyword>
<dbReference type="InterPro" id="IPR030991">
    <property type="entry name" value="c550_proteobact"/>
</dbReference>
<dbReference type="EMBL" id="JACCFH010000001">
    <property type="protein sequence ID" value="NYG35191.1"/>
    <property type="molecule type" value="Genomic_DNA"/>
</dbReference>
<keyword evidence="1 4" id="KW-0349">Heme</keyword>
<dbReference type="GO" id="GO:0020037">
    <property type="term" value="F:heme binding"/>
    <property type="evidence" value="ECO:0007669"/>
    <property type="project" value="InterPro"/>
</dbReference>
<dbReference type="PROSITE" id="PS51007">
    <property type="entry name" value="CYTC"/>
    <property type="match status" value="1"/>
</dbReference>
<reference evidence="7 8" key="1">
    <citation type="submission" date="2020-07" db="EMBL/GenBank/DDBJ databases">
        <title>Genomic Encyclopedia of Archaeal and Bacterial Type Strains, Phase II (KMG-II): from individual species to whole genera.</title>
        <authorList>
            <person name="Goeker M."/>
        </authorList>
    </citation>
    <scope>NUCLEOTIDE SEQUENCE [LARGE SCALE GENOMIC DNA]</scope>
    <source>
        <strain evidence="7 8">DSM 21226</strain>
    </source>
</reference>
<keyword evidence="8" id="KW-1185">Reference proteome</keyword>
<dbReference type="GO" id="GO:0046872">
    <property type="term" value="F:metal ion binding"/>
    <property type="evidence" value="ECO:0007669"/>
    <property type="project" value="UniProtKB-KW"/>
</dbReference>
<evidence type="ECO:0000256" key="3">
    <source>
        <dbReference type="ARBA" id="ARBA00023004"/>
    </source>
</evidence>